<comment type="caution">
    <text evidence="1">The sequence shown here is derived from an EMBL/GenBank/DDBJ whole genome shotgun (WGS) entry which is preliminary data.</text>
</comment>
<dbReference type="EMBL" id="LXQA010013037">
    <property type="protein sequence ID" value="MCH87848.1"/>
    <property type="molecule type" value="Genomic_DNA"/>
</dbReference>
<name>A0A392MMD5_9FABA</name>
<reference evidence="1 2" key="1">
    <citation type="journal article" date="2018" name="Front. Plant Sci.">
        <title>Red Clover (Trifolium pratense) and Zigzag Clover (T. medium) - A Picture of Genomic Similarities and Differences.</title>
        <authorList>
            <person name="Dluhosova J."/>
            <person name="Istvanek J."/>
            <person name="Nedelnik J."/>
            <person name="Repkova J."/>
        </authorList>
    </citation>
    <scope>NUCLEOTIDE SEQUENCE [LARGE SCALE GENOMIC DNA]</scope>
    <source>
        <strain evidence="2">cv. 10/8</strain>
        <tissue evidence="1">Leaf</tissue>
    </source>
</reference>
<keyword evidence="2" id="KW-1185">Reference proteome</keyword>
<gene>
    <name evidence="1" type="ORF">A2U01_0008729</name>
</gene>
<feature type="non-terminal residue" evidence="1">
    <location>
        <position position="1"/>
    </location>
</feature>
<evidence type="ECO:0000313" key="1">
    <source>
        <dbReference type="EMBL" id="MCH87848.1"/>
    </source>
</evidence>
<dbReference type="AlphaFoldDB" id="A0A392MMD5"/>
<evidence type="ECO:0000313" key="2">
    <source>
        <dbReference type="Proteomes" id="UP000265520"/>
    </source>
</evidence>
<proteinExistence type="predicted"/>
<protein>
    <submittedName>
        <fullName evidence="1">Uncharacterized protein</fullName>
    </submittedName>
</protein>
<organism evidence="1 2">
    <name type="scientific">Trifolium medium</name>
    <dbReference type="NCBI Taxonomy" id="97028"/>
    <lineage>
        <taxon>Eukaryota</taxon>
        <taxon>Viridiplantae</taxon>
        <taxon>Streptophyta</taxon>
        <taxon>Embryophyta</taxon>
        <taxon>Tracheophyta</taxon>
        <taxon>Spermatophyta</taxon>
        <taxon>Magnoliopsida</taxon>
        <taxon>eudicotyledons</taxon>
        <taxon>Gunneridae</taxon>
        <taxon>Pentapetalae</taxon>
        <taxon>rosids</taxon>
        <taxon>fabids</taxon>
        <taxon>Fabales</taxon>
        <taxon>Fabaceae</taxon>
        <taxon>Papilionoideae</taxon>
        <taxon>50 kb inversion clade</taxon>
        <taxon>NPAAA clade</taxon>
        <taxon>Hologalegina</taxon>
        <taxon>IRL clade</taxon>
        <taxon>Trifolieae</taxon>
        <taxon>Trifolium</taxon>
    </lineage>
</organism>
<accession>A0A392MMD5</accession>
<dbReference type="Proteomes" id="UP000265520">
    <property type="component" value="Unassembled WGS sequence"/>
</dbReference>
<sequence length="57" mass="6530">YALSVQHISPEKCKFYPADLGRVRLTSIASTLPVTYLIVPLFQGSSHFHRLCWVLIR</sequence>